<keyword evidence="6" id="KW-0822">Tryptophan biosynthesis</keyword>
<dbReference type="Pfam" id="PF00218">
    <property type="entry name" value="IGPS"/>
    <property type="match status" value="1"/>
</dbReference>
<evidence type="ECO:0000256" key="5">
    <source>
        <dbReference type="ARBA" id="ARBA00022793"/>
    </source>
</evidence>
<keyword evidence="4" id="KW-0028">Amino-acid biosynthesis</keyword>
<dbReference type="SUPFAM" id="SSF51366">
    <property type="entry name" value="Ribulose-phoshate binding barrel"/>
    <property type="match status" value="1"/>
</dbReference>
<name>A0ABD3M7E7_9STRA</name>
<dbReference type="EC" id="4.1.1.48" evidence="3"/>
<evidence type="ECO:0000313" key="11">
    <source>
        <dbReference type="Proteomes" id="UP001530293"/>
    </source>
</evidence>
<reference evidence="10 11" key="1">
    <citation type="submission" date="2024-10" db="EMBL/GenBank/DDBJ databases">
        <title>Updated reference genomes for cyclostephanoid diatoms.</title>
        <authorList>
            <person name="Roberts W.R."/>
            <person name="Alverson A.J."/>
        </authorList>
    </citation>
    <scope>NUCLEOTIDE SEQUENCE [LARGE SCALE GENOMIC DNA]</scope>
    <source>
        <strain evidence="10 11">AJA232-27</strain>
    </source>
</reference>
<keyword evidence="7" id="KW-0057">Aromatic amino acid biosynthesis</keyword>
<comment type="caution">
    <text evidence="10">The sequence shown here is derived from an EMBL/GenBank/DDBJ whole genome shotgun (WGS) entry which is preliminary data.</text>
</comment>
<evidence type="ECO:0000256" key="3">
    <source>
        <dbReference type="ARBA" id="ARBA00012362"/>
    </source>
</evidence>
<evidence type="ECO:0000313" key="10">
    <source>
        <dbReference type="EMBL" id="KAL3760000.1"/>
    </source>
</evidence>
<evidence type="ECO:0000256" key="2">
    <source>
        <dbReference type="ARBA" id="ARBA00004696"/>
    </source>
</evidence>
<comment type="pathway">
    <text evidence="2">Amino-acid biosynthesis; L-tryptophan biosynthesis; L-tryptophan from chorismate: step 4/5.</text>
</comment>
<organism evidence="10 11">
    <name type="scientific">Discostella pseudostelligera</name>
    <dbReference type="NCBI Taxonomy" id="259834"/>
    <lineage>
        <taxon>Eukaryota</taxon>
        <taxon>Sar</taxon>
        <taxon>Stramenopiles</taxon>
        <taxon>Ochrophyta</taxon>
        <taxon>Bacillariophyta</taxon>
        <taxon>Coscinodiscophyceae</taxon>
        <taxon>Thalassiosirophycidae</taxon>
        <taxon>Stephanodiscales</taxon>
        <taxon>Stephanodiscaceae</taxon>
        <taxon>Discostella</taxon>
    </lineage>
</organism>
<dbReference type="PANTHER" id="PTHR22854:SF2">
    <property type="entry name" value="INDOLE-3-GLYCEROL-PHOSPHATE SYNTHASE"/>
    <property type="match status" value="1"/>
</dbReference>
<keyword evidence="11" id="KW-1185">Reference proteome</keyword>
<dbReference type="InterPro" id="IPR011060">
    <property type="entry name" value="RibuloseP-bd_barrel"/>
</dbReference>
<protein>
    <recommendedName>
        <fullName evidence="3">indole-3-glycerol-phosphate synthase</fullName>
        <ecNumber evidence="3">4.1.1.48</ecNumber>
    </recommendedName>
</protein>
<dbReference type="Gene3D" id="3.20.20.70">
    <property type="entry name" value="Aldolase class I"/>
    <property type="match status" value="1"/>
</dbReference>
<dbReference type="GO" id="GO:0004425">
    <property type="term" value="F:indole-3-glycerol-phosphate synthase activity"/>
    <property type="evidence" value="ECO:0007669"/>
    <property type="project" value="UniProtKB-EC"/>
</dbReference>
<dbReference type="InterPro" id="IPR045186">
    <property type="entry name" value="Indole-3-glycerol_P_synth"/>
</dbReference>
<dbReference type="AlphaFoldDB" id="A0ABD3M7E7"/>
<dbReference type="EMBL" id="JALLBG020000195">
    <property type="protein sequence ID" value="KAL3760000.1"/>
    <property type="molecule type" value="Genomic_DNA"/>
</dbReference>
<proteinExistence type="predicted"/>
<evidence type="ECO:0000256" key="1">
    <source>
        <dbReference type="ARBA" id="ARBA00001633"/>
    </source>
</evidence>
<evidence type="ECO:0000256" key="8">
    <source>
        <dbReference type="ARBA" id="ARBA00023239"/>
    </source>
</evidence>
<evidence type="ECO:0000256" key="6">
    <source>
        <dbReference type="ARBA" id="ARBA00022822"/>
    </source>
</evidence>
<comment type="catalytic activity">
    <reaction evidence="1">
        <text>1-(2-carboxyphenylamino)-1-deoxy-D-ribulose 5-phosphate + H(+) = (1S,2R)-1-C-(indol-3-yl)glycerol 3-phosphate + CO2 + H2O</text>
        <dbReference type="Rhea" id="RHEA:23476"/>
        <dbReference type="ChEBI" id="CHEBI:15377"/>
        <dbReference type="ChEBI" id="CHEBI:15378"/>
        <dbReference type="ChEBI" id="CHEBI:16526"/>
        <dbReference type="ChEBI" id="CHEBI:58613"/>
        <dbReference type="ChEBI" id="CHEBI:58866"/>
        <dbReference type="EC" id="4.1.1.48"/>
    </reaction>
</comment>
<dbReference type="InterPro" id="IPR013785">
    <property type="entry name" value="Aldolase_TIM"/>
</dbReference>
<keyword evidence="8" id="KW-0456">Lyase</keyword>
<dbReference type="PANTHER" id="PTHR22854">
    <property type="entry name" value="TRYPTOPHAN BIOSYNTHESIS PROTEIN"/>
    <property type="match status" value="1"/>
</dbReference>
<accession>A0ABD3M7E7</accession>
<dbReference type="Proteomes" id="UP001530293">
    <property type="component" value="Unassembled WGS sequence"/>
</dbReference>
<feature type="domain" description="Indole-3-glycerol phosphate synthase" evidence="9">
    <location>
        <begin position="125"/>
        <end position="289"/>
    </location>
</feature>
<dbReference type="GO" id="GO:0000162">
    <property type="term" value="P:L-tryptophan biosynthetic process"/>
    <property type="evidence" value="ECO:0007669"/>
    <property type="project" value="UniProtKB-KW"/>
</dbReference>
<sequence>MTAAVVKMTRRSHLSVRASSMAAMLSSVLAFTTLISFPHSIQCFIAPSASTIPAASSASATSTSLGAIGVFVRKAKEADVRKYCEEGPSESVLALLKQIKDAAASAATTGDAGGSDDDTPIGFIQSQLTKRKGTITIIAEYKRKVSGSGFLKDILPPEILSPVFREFGASAIAVLADERTGGCSYADITTIVQEQNEAQGEVPGPLPVISSDLIVDEIQIAQAADAGAKAITLTYGVWGSGGDGGSGGSDKVRQFIQDAKSLGLEVIVNVGSADEAQGAIDAGATMISVVGVDGADNKYAVIENLVVPSGRQICTIANILAKDNKAMEEVEEAWMCRDKGFNCVWVSDALYKAGNDPVEHPGAIINSMKAKSSVKYASPKARSGKGEGAREYLGDILM</sequence>
<evidence type="ECO:0000259" key="9">
    <source>
        <dbReference type="Pfam" id="PF00218"/>
    </source>
</evidence>
<dbReference type="InterPro" id="IPR013798">
    <property type="entry name" value="Indole-3-glycerol_P_synth_dom"/>
</dbReference>
<keyword evidence="5" id="KW-0210">Decarboxylase</keyword>
<dbReference type="FunFam" id="3.20.20.70:FF:000503">
    <property type="entry name" value="Indole-3-glycerol-phosphate synthase"/>
    <property type="match status" value="1"/>
</dbReference>
<gene>
    <name evidence="10" type="ORF">ACHAWU_000623</name>
</gene>
<evidence type="ECO:0000256" key="4">
    <source>
        <dbReference type="ARBA" id="ARBA00022605"/>
    </source>
</evidence>
<evidence type="ECO:0000256" key="7">
    <source>
        <dbReference type="ARBA" id="ARBA00023141"/>
    </source>
</evidence>